<name>A0A931IAU4_9NOCA</name>
<feature type="compositionally biased region" description="Basic and acidic residues" evidence="1">
    <location>
        <begin position="1"/>
        <end position="20"/>
    </location>
</feature>
<dbReference type="SUPFAM" id="SSF89796">
    <property type="entry name" value="CoA-transferase family III (CaiB/BaiF)"/>
    <property type="match status" value="1"/>
</dbReference>
<dbReference type="AlphaFoldDB" id="A0A931IAU4"/>
<keyword evidence="3" id="KW-1185">Reference proteome</keyword>
<dbReference type="Pfam" id="PF02515">
    <property type="entry name" value="CoA_transf_3"/>
    <property type="match status" value="1"/>
</dbReference>
<dbReference type="PANTHER" id="PTHR48228">
    <property type="entry name" value="SUCCINYL-COA--D-CITRAMALATE COA-TRANSFERASE"/>
    <property type="match status" value="1"/>
</dbReference>
<dbReference type="GO" id="GO:0016740">
    <property type="term" value="F:transferase activity"/>
    <property type="evidence" value="ECO:0007669"/>
    <property type="project" value="UniProtKB-KW"/>
</dbReference>
<dbReference type="InterPro" id="IPR050509">
    <property type="entry name" value="CoA-transferase_III"/>
</dbReference>
<reference evidence="2" key="1">
    <citation type="submission" date="2020-11" db="EMBL/GenBank/DDBJ databases">
        <title>Nocardia NEAU-351.nov., a novel actinomycete isolated from the cow dung.</title>
        <authorList>
            <person name="Zhang X."/>
        </authorList>
    </citation>
    <scope>NUCLEOTIDE SEQUENCE</scope>
    <source>
        <strain evidence="2">NEAU-351</strain>
    </source>
</reference>
<evidence type="ECO:0000256" key="1">
    <source>
        <dbReference type="SAM" id="MobiDB-lite"/>
    </source>
</evidence>
<dbReference type="EMBL" id="JADMLG010000006">
    <property type="protein sequence ID" value="MBH0778034.1"/>
    <property type="molecule type" value="Genomic_DNA"/>
</dbReference>
<dbReference type="InterPro" id="IPR003673">
    <property type="entry name" value="CoA-Trfase_fam_III"/>
</dbReference>
<protein>
    <submittedName>
        <fullName evidence="2">CoA transferase</fullName>
    </submittedName>
</protein>
<gene>
    <name evidence="2" type="ORF">IT779_17285</name>
</gene>
<dbReference type="Gene3D" id="3.40.50.10540">
    <property type="entry name" value="Crotonobetainyl-coa:carnitine coa-transferase, domain 1"/>
    <property type="match status" value="1"/>
</dbReference>
<dbReference type="Proteomes" id="UP000655751">
    <property type="component" value="Unassembled WGS sequence"/>
</dbReference>
<dbReference type="InterPro" id="IPR023606">
    <property type="entry name" value="CoA-Trfase_III_dom_1_sf"/>
</dbReference>
<dbReference type="PANTHER" id="PTHR48228:SF5">
    <property type="entry name" value="ALPHA-METHYLACYL-COA RACEMASE"/>
    <property type="match status" value="1"/>
</dbReference>
<accession>A0A931IAU4</accession>
<proteinExistence type="predicted"/>
<feature type="region of interest" description="Disordered" evidence="1">
    <location>
        <begin position="1"/>
        <end position="22"/>
    </location>
</feature>
<dbReference type="InterPro" id="IPR044855">
    <property type="entry name" value="CoA-Trfase_III_dom3_sf"/>
</dbReference>
<sequence>MGDRERGQRQARAGRRDPDGRGAVTELSALRPLAGLRVVEISSFVAAPLAGMTLAQLGADVIRVDPIGGAADVNRWPLTEQGASIYWTGLNKGKRSLVADLRTAEGQDLVARVITESGPNGGILLTNAVGRAWHGYEALARRRPDLIHLEISGRADGSTAVDYTVNAATGFPLVTGPAEHQGPVNHVVPVWDVTCGLYAALAITAAVRHRDATGAGSRIAVPLDDVALATAGNLGFLTEAALCGRERPRLGNAIYGQYGQHFTSADGVAFMVVTLTGRHFRDLAQVTGAAAAVAALAEALGADFADEGVRFRYRDVLTGLFTTWFREHSAADIADALAGTSVLWDRYRSFAEVVAEPRVTDNPLFTVLDQPELGEHLAPGSPVSVNGEHSPARVAPRLGEHTADILGAELGLSEDAIAELRAAGAVGADIKERTSS</sequence>
<evidence type="ECO:0000313" key="2">
    <source>
        <dbReference type="EMBL" id="MBH0778034.1"/>
    </source>
</evidence>
<keyword evidence="2" id="KW-0808">Transferase</keyword>
<evidence type="ECO:0000313" key="3">
    <source>
        <dbReference type="Proteomes" id="UP000655751"/>
    </source>
</evidence>
<comment type="caution">
    <text evidence="2">The sequence shown here is derived from an EMBL/GenBank/DDBJ whole genome shotgun (WGS) entry which is preliminary data.</text>
</comment>
<organism evidence="2 3">
    <name type="scientific">Nocardia bovistercoris</name>
    <dbReference type="NCBI Taxonomy" id="2785916"/>
    <lineage>
        <taxon>Bacteria</taxon>
        <taxon>Bacillati</taxon>
        <taxon>Actinomycetota</taxon>
        <taxon>Actinomycetes</taxon>
        <taxon>Mycobacteriales</taxon>
        <taxon>Nocardiaceae</taxon>
        <taxon>Nocardia</taxon>
    </lineage>
</organism>
<dbReference type="Gene3D" id="3.30.1540.10">
    <property type="entry name" value="formyl-coa transferase, domain 3"/>
    <property type="match status" value="1"/>
</dbReference>